<name>A0A0C1RKS0_9CYAN</name>
<evidence type="ECO:0000313" key="1">
    <source>
        <dbReference type="EMBL" id="KIE12530.1"/>
    </source>
</evidence>
<sequence length="65" mass="7589">MMRVFHQCYLSAPYQYQVKERPLQARYGFSRDSCLVLEDDAGNNKPIAPQALPALFKLHREYLTV</sequence>
<protein>
    <submittedName>
        <fullName evidence="1">Uncharacterized protein</fullName>
    </submittedName>
</protein>
<proteinExistence type="predicted"/>
<organism evidence="1">
    <name type="scientific">Tolypothrix bouteillei VB521301</name>
    <dbReference type="NCBI Taxonomy" id="1479485"/>
    <lineage>
        <taxon>Bacteria</taxon>
        <taxon>Bacillati</taxon>
        <taxon>Cyanobacteriota</taxon>
        <taxon>Cyanophyceae</taxon>
        <taxon>Nostocales</taxon>
        <taxon>Tolypothrichaceae</taxon>
        <taxon>Tolypothrix</taxon>
    </lineage>
</organism>
<dbReference type="AlphaFoldDB" id="A0A0C1RKS0"/>
<reference evidence="1" key="1">
    <citation type="journal article" date="2015" name="Genome Announc.">
        <title>Draft Genome Sequence of Tolypothrix boutellei Strain VB521301.</title>
        <authorList>
            <person name="Chandrababunaidu M.M."/>
            <person name="Singh D."/>
            <person name="Sen D."/>
            <person name="Bhan S."/>
            <person name="Das S."/>
            <person name="Gupta A."/>
            <person name="Adhikary S.P."/>
            <person name="Tripathy S."/>
        </authorList>
    </citation>
    <scope>NUCLEOTIDE SEQUENCE</scope>
    <source>
        <strain evidence="1">VB521301</strain>
    </source>
</reference>
<accession>A0A0C1RKS0</accession>
<dbReference type="EMBL" id="JHEG02000036">
    <property type="protein sequence ID" value="KIE12530.1"/>
    <property type="molecule type" value="Genomic_DNA"/>
</dbReference>
<gene>
    <name evidence="1" type="ORF">DA73_0209415</name>
</gene>
<comment type="caution">
    <text evidence="1">The sequence shown here is derived from an EMBL/GenBank/DDBJ whole genome shotgun (WGS) entry which is preliminary data.</text>
</comment>